<keyword evidence="6" id="KW-0676">Redox-active center</keyword>
<dbReference type="STRING" id="1673428.CPM_1150"/>
<evidence type="ECO:0000259" key="7">
    <source>
        <dbReference type="Pfam" id="PF02852"/>
    </source>
</evidence>
<evidence type="ECO:0000259" key="8">
    <source>
        <dbReference type="Pfam" id="PF07992"/>
    </source>
</evidence>
<dbReference type="Proteomes" id="UP000187822">
    <property type="component" value="Chromosome I"/>
</dbReference>
<keyword evidence="11" id="KW-1185">Reference proteome</keyword>
<evidence type="ECO:0000313" key="11">
    <source>
        <dbReference type="Proteomes" id="UP000187822"/>
    </source>
</evidence>
<evidence type="ECO:0000256" key="2">
    <source>
        <dbReference type="ARBA" id="ARBA00009130"/>
    </source>
</evidence>
<evidence type="ECO:0000256" key="6">
    <source>
        <dbReference type="ARBA" id="ARBA00023284"/>
    </source>
</evidence>
<dbReference type="Pfam" id="PF02852">
    <property type="entry name" value="Pyr_redox_dim"/>
    <property type="match status" value="1"/>
</dbReference>
<dbReference type="OrthoDB" id="27922at2157"/>
<keyword evidence="4" id="KW-0274">FAD</keyword>
<dbReference type="Gene3D" id="3.50.50.60">
    <property type="entry name" value="FAD/NAD(P)-binding domain"/>
    <property type="match status" value="2"/>
</dbReference>
<dbReference type="InterPro" id="IPR004099">
    <property type="entry name" value="Pyr_nucl-diS_OxRdtase_dimer"/>
</dbReference>
<name>A0A1N5UWU6_9ARCH</name>
<organism evidence="9 12">
    <name type="scientific">Cuniculiplasma divulgatum</name>
    <dbReference type="NCBI Taxonomy" id="1673428"/>
    <lineage>
        <taxon>Archaea</taxon>
        <taxon>Methanobacteriati</taxon>
        <taxon>Thermoplasmatota</taxon>
        <taxon>Thermoplasmata</taxon>
        <taxon>Thermoplasmatales</taxon>
        <taxon>Cuniculiplasmataceae</taxon>
        <taxon>Cuniculiplasma</taxon>
    </lineage>
</organism>
<dbReference type="KEGG" id="cdiv:CPM_1150"/>
<dbReference type="PANTHER" id="PTHR43429:SF1">
    <property type="entry name" value="NAD(P)H SULFUR OXIDOREDUCTASE (COA-DEPENDENT)"/>
    <property type="match status" value="1"/>
</dbReference>
<dbReference type="SUPFAM" id="SSF51905">
    <property type="entry name" value="FAD/NAD(P)-binding domain"/>
    <property type="match status" value="1"/>
</dbReference>
<sequence length="435" mass="47241">MEVVIIGGGAAGMSAASKAKRTAIDSRVTVVENGNFVSYAECGIPYYLSDKFENYENLIHYPIKEFTENRGINVMTGKKVKSIDSNQKKVILEGGETLKFDKLVIATGASAVRSEYESLGNVFAVRTLDQAIAIKKNGLGKKIAIIGDGILGMELASELSIDGKQVTLVSKHDRLFPKMDEKVTEDMISFFSRNVKVILSEKIVKISKIQNGLKVELEHTTIEVDSVFYAIGIVPNTGFLKGSGIKLSEQGLIEVNSHMETNVVDIYAAGDCATSINRISGKLEAQPLAQIANKMGRIAGSNLAGKEMVFPGGLGTTLVKVFDFELGFCGLNEVVAKKEGFAPDVKIVRGKSRANYYPGGSTLTLKIVYDKESRRLLGAEVCSMDNGAWRLNTLETAIYSGMTVDDLFYNDLGYTPPFGPVWDPIIIAASLTMRD</sequence>
<evidence type="ECO:0000313" key="12">
    <source>
        <dbReference type="Proteomes" id="UP000195607"/>
    </source>
</evidence>
<comment type="cofactor">
    <cofactor evidence="1">
        <name>FAD</name>
        <dbReference type="ChEBI" id="CHEBI:57692"/>
    </cofactor>
</comment>
<comment type="similarity">
    <text evidence="2">Belongs to the class-III pyridine nucleotide-disulfide oxidoreductase family.</text>
</comment>
<dbReference type="InterPro" id="IPR016156">
    <property type="entry name" value="FAD/NAD-linked_Rdtase_dimer_sf"/>
</dbReference>
<reference evidence="9 12" key="1">
    <citation type="submission" date="2016-04" db="EMBL/GenBank/DDBJ databases">
        <authorList>
            <person name="Evans L.H."/>
            <person name="Alamgir A."/>
            <person name="Owens N."/>
            <person name="Weber N.D."/>
            <person name="Virtaneva K."/>
            <person name="Barbian K."/>
            <person name="Babar A."/>
            <person name="Rosenke K."/>
        </authorList>
    </citation>
    <scope>NUCLEOTIDE SEQUENCE [LARGE SCALE GENOMIC DNA]</scope>
    <source>
        <strain evidence="9">S5</strain>
        <strain evidence="12">S5(T) (JCM 30642 \VKM B-2941)</strain>
    </source>
</reference>
<reference evidence="10" key="2">
    <citation type="submission" date="2016-06" db="EMBL/GenBank/DDBJ databases">
        <authorList>
            <person name="Olsen C.W."/>
            <person name="Carey S."/>
            <person name="Hinshaw L."/>
            <person name="Karasin A.I."/>
        </authorList>
    </citation>
    <scope>NUCLEOTIDE SEQUENCE [LARGE SCALE GENOMIC DNA]</scope>
    <source>
        <strain evidence="10">PM4</strain>
    </source>
</reference>
<dbReference type="GeneID" id="41588405"/>
<dbReference type="SUPFAM" id="SSF55424">
    <property type="entry name" value="FAD/NAD-linked reductases, dimerisation (C-terminal) domain"/>
    <property type="match status" value="1"/>
</dbReference>
<dbReference type="Proteomes" id="UP000195607">
    <property type="component" value="Chromosome I"/>
</dbReference>
<dbReference type="GO" id="GO:0016491">
    <property type="term" value="F:oxidoreductase activity"/>
    <property type="evidence" value="ECO:0007669"/>
    <property type="project" value="UniProtKB-KW"/>
</dbReference>
<dbReference type="Pfam" id="PF07992">
    <property type="entry name" value="Pyr_redox_2"/>
    <property type="match status" value="1"/>
</dbReference>
<dbReference type="RefSeq" id="WP_021789506.1">
    <property type="nucleotide sequence ID" value="NZ_LT671858.1"/>
</dbReference>
<evidence type="ECO:0000313" key="9">
    <source>
        <dbReference type="EMBL" id="SIM65252.1"/>
    </source>
</evidence>
<evidence type="ECO:0000256" key="5">
    <source>
        <dbReference type="ARBA" id="ARBA00023002"/>
    </source>
</evidence>
<gene>
    <name evidence="10" type="ORF">CPM_1150</name>
    <name evidence="9" type="ORF">CSP5_1146</name>
</gene>
<dbReference type="InterPro" id="IPR036188">
    <property type="entry name" value="FAD/NAD-bd_sf"/>
</dbReference>
<dbReference type="PRINTS" id="PR00368">
    <property type="entry name" value="FADPNR"/>
</dbReference>
<proteinExistence type="inferred from homology"/>
<feature type="domain" description="FAD/NAD(P)-binding" evidence="8">
    <location>
        <begin position="2"/>
        <end position="278"/>
    </location>
</feature>
<keyword evidence="5" id="KW-0560">Oxidoreductase</keyword>
<reference evidence="11" key="3">
    <citation type="submission" date="2016-06" db="EMBL/GenBank/DDBJ databases">
        <authorList>
            <person name="Toshchakov V.S."/>
        </authorList>
    </citation>
    <scope>NUCLEOTIDE SEQUENCE [LARGE SCALE GENOMIC DNA]</scope>
    <source>
        <strain>PM4 (JCM 30641</strain>
        <strain evidence="11">\VKM B-2940)</strain>
    </source>
</reference>
<evidence type="ECO:0000313" key="10">
    <source>
        <dbReference type="EMBL" id="SJK84961.1"/>
    </source>
</evidence>
<dbReference type="EMBL" id="LT671858">
    <property type="protein sequence ID" value="SIM65252.1"/>
    <property type="molecule type" value="Genomic_DNA"/>
</dbReference>
<protein>
    <submittedName>
        <fullName evidence="9">NADH oxidase</fullName>
    </submittedName>
</protein>
<evidence type="ECO:0000256" key="3">
    <source>
        <dbReference type="ARBA" id="ARBA00022630"/>
    </source>
</evidence>
<keyword evidence="3" id="KW-0285">Flavoprotein</keyword>
<dbReference type="InterPro" id="IPR050260">
    <property type="entry name" value="FAD-bd_OxRdtase"/>
</dbReference>
<dbReference type="PANTHER" id="PTHR43429">
    <property type="entry name" value="PYRIDINE NUCLEOTIDE-DISULFIDE OXIDOREDUCTASE DOMAIN-CONTAINING"/>
    <property type="match status" value="1"/>
</dbReference>
<dbReference type="EMBL" id="LT719092">
    <property type="protein sequence ID" value="SJK84961.1"/>
    <property type="molecule type" value="Genomic_DNA"/>
</dbReference>
<evidence type="ECO:0000256" key="1">
    <source>
        <dbReference type="ARBA" id="ARBA00001974"/>
    </source>
</evidence>
<evidence type="ECO:0000256" key="4">
    <source>
        <dbReference type="ARBA" id="ARBA00022827"/>
    </source>
</evidence>
<dbReference type="InterPro" id="IPR023753">
    <property type="entry name" value="FAD/NAD-binding_dom"/>
</dbReference>
<dbReference type="AlphaFoldDB" id="A0A1N5UWU6"/>
<dbReference type="PRINTS" id="PR00469">
    <property type="entry name" value="PNDRDTASEII"/>
</dbReference>
<accession>A0A1N5UWU6</accession>
<feature type="domain" description="Pyridine nucleotide-disulphide oxidoreductase dimerisation" evidence="7">
    <location>
        <begin position="319"/>
        <end position="419"/>
    </location>
</feature>